<accession>A0A9D4AYB4</accession>
<dbReference type="Proteomes" id="UP000827986">
    <property type="component" value="Unassembled WGS sequence"/>
</dbReference>
<dbReference type="AlphaFoldDB" id="A0A9D4AYB4"/>
<evidence type="ECO:0000313" key="2">
    <source>
        <dbReference type="Proteomes" id="UP000827986"/>
    </source>
</evidence>
<protein>
    <submittedName>
        <fullName evidence="1">Uncharacterized protein</fullName>
    </submittedName>
</protein>
<reference evidence="1" key="1">
    <citation type="submission" date="2021-09" db="EMBL/GenBank/DDBJ databases">
        <title>The genome of Mauremys mutica provides insights into the evolution of semi-aquatic lifestyle.</title>
        <authorList>
            <person name="Gong S."/>
            <person name="Gao Y."/>
        </authorList>
    </citation>
    <scope>NUCLEOTIDE SEQUENCE</scope>
    <source>
        <strain evidence="1">MM-2020</strain>
        <tissue evidence="1">Muscle</tissue>
    </source>
</reference>
<proteinExistence type="predicted"/>
<organism evidence="1 2">
    <name type="scientific">Mauremys mutica</name>
    <name type="common">yellowpond turtle</name>
    <dbReference type="NCBI Taxonomy" id="74926"/>
    <lineage>
        <taxon>Eukaryota</taxon>
        <taxon>Metazoa</taxon>
        <taxon>Chordata</taxon>
        <taxon>Craniata</taxon>
        <taxon>Vertebrata</taxon>
        <taxon>Euteleostomi</taxon>
        <taxon>Archelosauria</taxon>
        <taxon>Testudinata</taxon>
        <taxon>Testudines</taxon>
        <taxon>Cryptodira</taxon>
        <taxon>Durocryptodira</taxon>
        <taxon>Testudinoidea</taxon>
        <taxon>Geoemydidae</taxon>
        <taxon>Geoemydinae</taxon>
        <taxon>Mauremys</taxon>
    </lineage>
</organism>
<evidence type="ECO:0000313" key="1">
    <source>
        <dbReference type="EMBL" id="KAH1175063.1"/>
    </source>
</evidence>
<comment type="caution">
    <text evidence="1">The sequence shown here is derived from an EMBL/GenBank/DDBJ whole genome shotgun (WGS) entry which is preliminary data.</text>
</comment>
<name>A0A9D4AYB4_9SAUR</name>
<keyword evidence="2" id="KW-1185">Reference proteome</keyword>
<sequence length="116" mass="12541">MAKAELRSCCVSSETPLRSHVSGRVKRLTGRGLDGQRAWLHALASLRGSFDSSQVLCPNAEASEVLAEANATERVDRAGPRPWENWRQRVFCAAARVSFGLHLGPCGWCPIPAIGA</sequence>
<gene>
    <name evidence="1" type="ORF">KIL84_021477</name>
</gene>
<dbReference type="EMBL" id="JAHDVG010000478">
    <property type="protein sequence ID" value="KAH1175063.1"/>
    <property type="molecule type" value="Genomic_DNA"/>
</dbReference>